<dbReference type="NCBIfam" id="TIGR00251">
    <property type="entry name" value="DUF167 family protein"/>
    <property type="match status" value="1"/>
</dbReference>
<gene>
    <name evidence="6" type="ORF">FNF29_01974</name>
</gene>
<proteinExistence type="inferred from homology"/>
<dbReference type="SUPFAM" id="SSF69786">
    <property type="entry name" value="YggU-like"/>
    <property type="match status" value="1"/>
</dbReference>
<protein>
    <submittedName>
        <fullName evidence="6">Uncharacterized protein</fullName>
    </submittedName>
</protein>
<name>A0A5A8CQ74_CAFRO</name>
<dbReference type="SMART" id="SM01152">
    <property type="entry name" value="DUF167"/>
    <property type="match status" value="1"/>
</dbReference>
<dbReference type="InterPro" id="IPR050435">
    <property type="entry name" value="MZM1/LYRM7"/>
</dbReference>
<accession>A0A5A8CQ74</accession>
<dbReference type="HAMAP" id="MF_00634">
    <property type="entry name" value="UPF0235"/>
    <property type="match status" value="1"/>
</dbReference>
<dbReference type="InterPro" id="IPR036591">
    <property type="entry name" value="YggU-like_sf"/>
</dbReference>
<feature type="region of interest" description="Disordered" evidence="5">
    <location>
        <begin position="220"/>
        <end position="240"/>
    </location>
</feature>
<evidence type="ECO:0000256" key="5">
    <source>
        <dbReference type="SAM" id="MobiDB-lite"/>
    </source>
</evidence>
<dbReference type="GO" id="GO:0044183">
    <property type="term" value="F:protein folding chaperone"/>
    <property type="evidence" value="ECO:0007669"/>
    <property type="project" value="TreeGrafter"/>
</dbReference>
<evidence type="ECO:0000313" key="7">
    <source>
        <dbReference type="Proteomes" id="UP000323011"/>
    </source>
</evidence>
<organism evidence="6 7">
    <name type="scientific">Cafeteria roenbergensis</name>
    <name type="common">Marine flagellate</name>
    <dbReference type="NCBI Taxonomy" id="33653"/>
    <lineage>
        <taxon>Eukaryota</taxon>
        <taxon>Sar</taxon>
        <taxon>Stramenopiles</taxon>
        <taxon>Bigyra</taxon>
        <taxon>Opalozoa</taxon>
        <taxon>Bicosoecida</taxon>
        <taxon>Cafeteriaceae</taxon>
        <taxon>Cafeteria</taxon>
    </lineage>
</organism>
<dbReference type="Proteomes" id="UP000323011">
    <property type="component" value="Unassembled WGS sequence"/>
</dbReference>
<dbReference type="AlphaFoldDB" id="A0A5A8CQ74"/>
<comment type="similarity">
    <text evidence="2">Belongs to the UPF0235 family.</text>
</comment>
<dbReference type="CDD" id="cd20267">
    <property type="entry name" value="Complex1_LYR_LYRM7"/>
    <property type="match status" value="1"/>
</dbReference>
<comment type="caution">
    <text evidence="6">The sequence shown here is derived from an EMBL/GenBank/DDBJ whole genome shotgun (WGS) entry which is preliminary data.</text>
</comment>
<evidence type="ECO:0000256" key="2">
    <source>
        <dbReference type="ARBA" id="ARBA00010364"/>
    </source>
</evidence>
<evidence type="ECO:0000256" key="4">
    <source>
        <dbReference type="ARBA" id="ARBA00023186"/>
    </source>
</evidence>
<keyword evidence="7" id="KW-1185">Reference proteome</keyword>
<dbReference type="PANTHER" id="PTHR46749">
    <property type="entry name" value="COMPLEX III ASSEMBLY FACTOR LYRM7"/>
    <property type="match status" value="1"/>
</dbReference>
<dbReference type="Pfam" id="PF02594">
    <property type="entry name" value="DUF167"/>
    <property type="match status" value="1"/>
</dbReference>
<dbReference type="InterPro" id="IPR045298">
    <property type="entry name" value="Complex1_LYR_LYRM7"/>
</dbReference>
<keyword evidence="4" id="KW-0143">Chaperone</keyword>
<sequence length="240" mass="25297">MALSTKPAVIALYRGLLRTISRVFAADATARSQAIAQARQMIETNRNASEDAVAETHLLELDEAEQFIRTSVVQAALNDEGHYAMAVEPRHVGTDDPLPAGQPVWASPSGDDAIAIDVHVQPGAKSAGFVGDFGRKLKVRVTAQPTDGGANKAVVALFRDALRLGASDVEVVRGRKSREKLVVVRGVSMEDIIEATGWEGPAESAPSGGLQMQSAEDIAAGDAKDPGGCGCSHDEHDHRA</sequence>
<dbReference type="GO" id="GO:0005759">
    <property type="term" value="C:mitochondrial matrix"/>
    <property type="evidence" value="ECO:0007669"/>
    <property type="project" value="UniProtKB-SubCell"/>
</dbReference>
<reference evidence="6 7" key="1">
    <citation type="submission" date="2019-07" db="EMBL/GenBank/DDBJ databases">
        <title>Genomes of Cafeteria roenbergensis.</title>
        <authorList>
            <person name="Fischer M.G."/>
            <person name="Hackl T."/>
            <person name="Roman M."/>
        </authorList>
    </citation>
    <scope>NUCLEOTIDE SEQUENCE [LARGE SCALE GENOMIC DNA]</scope>
    <source>
        <strain evidence="6 7">BVI</strain>
    </source>
</reference>
<dbReference type="GO" id="GO:0034551">
    <property type="term" value="P:mitochondrial respiratory chain complex III assembly"/>
    <property type="evidence" value="ECO:0007669"/>
    <property type="project" value="InterPro"/>
</dbReference>
<dbReference type="InterPro" id="IPR003746">
    <property type="entry name" value="DUF167"/>
</dbReference>
<dbReference type="PANTHER" id="PTHR46749:SF1">
    <property type="entry name" value="COMPLEX III ASSEMBLY FACTOR LYRM7"/>
    <property type="match status" value="1"/>
</dbReference>
<keyword evidence="3" id="KW-0496">Mitochondrion</keyword>
<dbReference type="Gene3D" id="3.30.1200.10">
    <property type="entry name" value="YggU-like"/>
    <property type="match status" value="1"/>
</dbReference>
<dbReference type="EMBL" id="VLTN01000008">
    <property type="protein sequence ID" value="KAA0155223.1"/>
    <property type="molecule type" value="Genomic_DNA"/>
</dbReference>
<evidence type="ECO:0000256" key="1">
    <source>
        <dbReference type="ARBA" id="ARBA00004305"/>
    </source>
</evidence>
<evidence type="ECO:0000313" key="6">
    <source>
        <dbReference type="EMBL" id="KAA0155223.1"/>
    </source>
</evidence>
<comment type="subcellular location">
    <subcellularLocation>
        <location evidence="1">Mitochondrion matrix</location>
    </subcellularLocation>
</comment>
<evidence type="ECO:0000256" key="3">
    <source>
        <dbReference type="ARBA" id="ARBA00023128"/>
    </source>
</evidence>